<keyword evidence="2 3" id="KW-0732">Signal</keyword>
<dbReference type="Gene3D" id="3.40.50.2300">
    <property type="match status" value="2"/>
</dbReference>
<feature type="domain" description="Leucine-binding protein" evidence="4">
    <location>
        <begin position="24"/>
        <end position="359"/>
    </location>
</feature>
<comment type="caution">
    <text evidence="5">The sequence shown here is derived from an EMBL/GenBank/DDBJ whole genome shotgun (WGS) entry which is preliminary data.</text>
</comment>
<accession>A0A4V3WBF4</accession>
<comment type="similarity">
    <text evidence="1">Belongs to the leucine-binding protein family.</text>
</comment>
<organism evidence="5 6">
    <name type="scientific">Pseudothauera nasutitermitis</name>
    <dbReference type="NCBI Taxonomy" id="2565930"/>
    <lineage>
        <taxon>Bacteria</taxon>
        <taxon>Pseudomonadati</taxon>
        <taxon>Pseudomonadota</taxon>
        <taxon>Betaproteobacteria</taxon>
        <taxon>Rhodocyclales</taxon>
        <taxon>Zoogloeaceae</taxon>
        <taxon>Pseudothauera</taxon>
    </lineage>
</organism>
<dbReference type="AlphaFoldDB" id="A0A4V3WBF4"/>
<reference evidence="5 6" key="1">
    <citation type="submission" date="2019-04" db="EMBL/GenBank/DDBJ databases">
        <title>Azoarcus nasutitermitis sp. nov. isolated from termite nest.</title>
        <authorList>
            <person name="Lin S.-Y."/>
            <person name="Hameed A."/>
            <person name="Hsu Y.-H."/>
            <person name="Young C.-C."/>
        </authorList>
    </citation>
    <scope>NUCLEOTIDE SEQUENCE [LARGE SCALE GENOMIC DNA]</scope>
    <source>
        <strain evidence="5 6">CC-YHH838</strain>
    </source>
</reference>
<evidence type="ECO:0000256" key="2">
    <source>
        <dbReference type="ARBA" id="ARBA00022729"/>
    </source>
</evidence>
<dbReference type="PANTHER" id="PTHR30483:SF38">
    <property type="entry name" value="BLR7848 PROTEIN"/>
    <property type="match status" value="1"/>
</dbReference>
<evidence type="ECO:0000256" key="1">
    <source>
        <dbReference type="ARBA" id="ARBA00010062"/>
    </source>
</evidence>
<dbReference type="InterPro" id="IPR028082">
    <property type="entry name" value="Peripla_BP_I"/>
</dbReference>
<feature type="chain" id="PRO_5020959347" evidence="3">
    <location>
        <begin position="22"/>
        <end position="379"/>
    </location>
</feature>
<dbReference type="InterPro" id="IPR028081">
    <property type="entry name" value="Leu-bd"/>
</dbReference>
<name>A0A4V3WBF4_9RHOO</name>
<dbReference type="OrthoDB" id="5290698at2"/>
<protein>
    <submittedName>
        <fullName evidence="5">Branched-chain amino acid ABC transporter substrate-binding protein</fullName>
    </submittedName>
</protein>
<evidence type="ECO:0000313" key="6">
    <source>
        <dbReference type="Proteomes" id="UP000308430"/>
    </source>
</evidence>
<dbReference type="Pfam" id="PF13458">
    <property type="entry name" value="Peripla_BP_6"/>
    <property type="match status" value="1"/>
</dbReference>
<dbReference type="RefSeq" id="WP_136349519.1">
    <property type="nucleotide sequence ID" value="NZ_SSOC01000006.1"/>
</dbReference>
<dbReference type="EMBL" id="SSOC01000006">
    <property type="protein sequence ID" value="THF63039.1"/>
    <property type="molecule type" value="Genomic_DNA"/>
</dbReference>
<dbReference type="SUPFAM" id="SSF53822">
    <property type="entry name" value="Periplasmic binding protein-like I"/>
    <property type="match status" value="1"/>
</dbReference>
<dbReference type="Proteomes" id="UP000308430">
    <property type="component" value="Unassembled WGS sequence"/>
</dbReference>
<evidence type="ECO:0000259" key="4">
    <source>
        <dbReference type="Pfam" id="PF13458"/>
    </source>
</evidence>
<gene>
    <name evidence="5" type="ORF">E6C76_17435</name>
</gene>
<evidence type="ECO:0000256" key="3">
    <source>
        <dbReference type="SAM" id="SignalP"/>
    </source>
</evidence>
<proteinExistence type="inferred from homology"/>
<dbReference type="PANTHER" id="PTHR30483">
    <property type="entry name" value="LEUCINE-SPECIFIC-BINDING PROTEIN"/>
    <property type="match status" value="1"/>
</dbReference>
<evidence type="ECO:0000313" key="5">
    <source>
        <dbReference type="EMBL" id="THF63039.1"/>
    </source>
</evidence>
<keyword evidence="6" id="KW-1185">Reference proteome</keyword>
<feature type="signal peptide" evidence="3">
    <location>
        <begin position="1"/>
        <end position="21"/>
    </location>
</feature>
<sequence length="379" mass="38752">MKSVTAALAGIVLLHAVCVHAEAPVTVGVSLSTSGPAAALGQAQRAVIDLLPGSIDGRAVRYVVLDDAADPLLATANFARLAGAERADVVIGSTTVPASRAMSVEAAARATPLIAPAAAEAPDGTRRWVFRTVQDDAQMATALVAHMLDAGVRTVGFIGFADAYGEGWRARFGAIAEARGLRVVADERYARLADEVDRQAGRLRTAGPDAVLIAGAGSPAMLPARALRAGGYGGALYFTPGVAQADFPQTCGAPCAGALAPAGPALVAEQLPAGHPARAGALVWRRAWEAAQGAAVAPPHAAHVWDAGVLLRAALPAALRQAEPGGAEFRSALREALENVREAAGAHGVFTLSANDHSGLDQRAQVMVRAVDGVWRLEP</sequence>
<dbReference type="InterPro" id="IPR051010">
    <property type="entry name" value="BCAA_transport"/>
</dbReference>